<evidence type="ECO:0000313" key="4">
    <source>
        <dbReference type="Proteomes" id="UP001422074"/>
    </source>
</evidence>
<name>A0ABU9WXU1_9MICC</name>
<evidence type="ECO:0000259" key="2">
    <source>
        <dbReference type="Pfam" id="PF13399"/>
    </source>
</evidence>
<keyword evidence="1" id="KW-1133">Transmembrane helix</keyword>
<feature type="transmembrane region" description="Helical" evidence="1">
    <location>
        <begin position="48"/>
        <end position="71"/>
    </location>
</feature>
<proteinExistence type="predicted"/>
<protein>
    <submittedName>
        <fullName evidence="3">LytR C-terminal domain-containing protein</fullName>
    </submittedName>
</protein>
<reference evidence="3 4" key="1">
    <citation type="submission" date="2024-05" db="EMBL/GenBank/DDBJ databases">
        <title>Sinomonas sp. nov., isolated from a waste landfill.</title>
        <authorList>
            <person name="Zhao Y."/>
        </authorList>
    </citation>
    <scope>NUCLEOTIDE SEQUENCE [LARGE SCALE GENOMIC DNA]</scope>
    <source>
        <strain evidence="3 4">CCTCC AB2014300</strain>
    </source>
</reference>
<evidence type="ECO:0000313" key="3">
    <source>
        <dbReference type="EMBL" id="MEN2744007.1"/>
    </source>
</evidence>
<accession>A0ABU9WXU1</accession>
<dbReference type="InterPro" id="IPR027381">
    <property type="entry name" value="LytR/CpsA/Psr_C"/>
</dbReference>
<feature type="domain" description="LytR/CpsA/Psr regulator C-terminal" evidence="2">
    <location>
        <begin position="97"/>
        <end position="182"/>
    </location>
</feature>
<evidence type="ECO:0000256" key="1">
    <source>
        <dbReference type="SAM" id="Phobius"/>
    </source>
</evidence>
<dbReference type="RefSeq" id="WP_345883702.1">
    <property type="nucleotide sequence ID" value="NZ_JBDFRB010000003.1"/>
</dbReference>
<keyword evidence="1" id="KW-0812">Transmembrane</keyword>
<organism evidence="3 4">
    <name type="scientific">Sinomonas halotolerans</name>
    <dbReference type="NCBI Taxonomy" id="1644133"/>
    <lineage>
        <taxon>Bacteria</taxon>
        <taxon>Bacillati</taxon>
        <taxon>Actinomycetota</taxon>
        <taxon>Actinomycetes</taxon>
        <taxon>Micrococcales</taxon>
        <taxon>Micrococcaceae</taxon>
        <taxon>Sinomonas</taxon>
    </lineage>
</organism>
<gene>
    <name evidence="3" type="ORF">ABCQ75_05580</name>
</gene>
<dbReference type="Pfam" id="PF13399">
    <property type="entry name" value="LytR_C"/>
    <property type="match status" value="1"/>
</dbReference>
<dbReference type="EMBL" id="JBDFRB010000003">
    <property type="protein sequence ID" value="MEN2744007.1"/>
    <property type="molecule type" value="Genomic_DNA"/>
</dbReference>
<keyword evidence="1" id="KW-0472">Membrane</keyword>
<keyword evidence="4" id="KW-1185">Reference proteome</keyword>
<comment type="caution">
    <text evidence="3">The sequence shown here is derived from an EMBL/GenBank/DDBJ whole genome shotgun (WGS) entry which is preliminary data.</text>
</comment>
<dbReference type="Proteomes" id="UP001422074">
    <property type="component" value="Unassembled WGS sequence"/>
</dbReference>
<sequence length="212" mass="22554">MPRKPKDLTVYHGHRVVSGPDLRSQFEPDPDEAENVPRMRRRILHGAMIALLVAIVVFGAGAAWAILSGYIKLPEPATAPSLAACPSGTYDYLPPEQTTVNVLNAAGREGLARQVADELAKRRFRVLAVDNEKFSTAATAVVRSGSAGEAAAFTLQRHVPGSVFVRDPRADDSVDLLLGPAFTGLAAPKVVDQTPGTLNCELPSPTATPPVR</sequence>
<dbReference type="Gene3D" id="3.30.70.2390">
    <property type="match status" value="1"/>
</dbReference>